<dbReference type="InterPro" id="IPR000742">
    <property type="entry name" value="EGF"/>
</dbReference>
<feature type="compositionally biased region" description="Polar residues" evidence="14">
    <location>
        <begin position="1664"/>
        <end position="1673"/>
    </location>
</feature>
<evidence type="ECO:0000313" key="19">
    <source>
        <dbReference type="EMBL" id="BES90449.1"/>
    </source>
</evidence>
<dbReference type="Gene3D" id="2.60.120.200">
    <property type="match status" value="1"/>
</dbReference>
<dbReference type="Pfam" id="PF01049">
    <property type="entry name" value="CADH_Y-type_LIR"/>
    <property type="match status" value="1"/>
</dbReference>
<feature type="domain" description="Cadherin" evidence="18">
    <location>
        <begin position="694"/>
        <end position="785"/>
    </location>
</feature>
<reference evidence="19 20" key="1">
    <citation type="submission" date="2023-09" db="EMBL/GenBank/DDBJ databases">
        <title>Nesidiocoris tenuis whole genome shotgun sequence.</title>
        <authorList>
            <person name="Shibata T."/>
            <person name="Shimoda M."/>
            <person name="Kobayashi T."/>
            <person name="Uehara T."/>
        </authorList>
    </citation>
    <scope>NUCLEOTIDE SEQUENCE [LARGE SCALE GENOMIC DNA]</scope>
    <source>
        <strain evidence="19 20">Japan</strain>
    </source>
</reference>
<dbReference type="SMART" id="SM00282">
    <property type="entry name" value="LamG"/>
    <property type="match status" value="1"/>
</dbReference>
<evidence type="ECO:0000256" key="6">
    <source>
        <dbReference type="ARBA" id="ARBA00022837"/>
    </source>
</evidence>
<dbReference type="Gene3D" id="4.10.900.10">
    <property type="entry name" value="TCF3-CBD (Catenin binding domain)"/>
    <property type="match status" value="1"/>
</dbReference>
<keyword evidence="8 15" id="KW-0472">Membrane</keyword>
<dbReference type="Pfam" id="PF00028">
    <property type="entry name" value="Cadherin"/>
    <property type="match status" value="6"/>
</dbReference>
<comment type="subcellular location">
    <subcellularLocation>
        <location evidence="2">Cell membrane</location>
        <topology evidence="2">Multi-pass membrane protein</topology>
    </subcellularLocation>
    <subcellularLocation>
        <location evidence="12">Cell membrane</location>
        <topology evidence="12">Single-pass type I membrane protein</topology>
    </subcellularLocation>
    <subcellularLocation>
        <location evidence="1">Membrane</location>
        <topology evidence="1">Single-pass membrane protein</topology>
    </subcellularLocation>
</comment>
<sequence length="1673" mass="186215">MIQRSTKIFIRRVSGSSSGPGRGPRSSCQDVRQISLRRRPTQTLARAPRSARAHSPCLTSAPLPRSDGASSHTGVSLLPRSLPSPSGVERKNLRLLSSVQLCSASTCRPRYIRCLADPRIPVRSPVIYHPSVVRSHVRSDVNRVPSAATTSSVITLPITSSVMFLVNKYALVTACLASLLPDVLTLEIQDNGSGSYWTWRTHKSPTRLRHSRHSGNERSIYSSQLDTGPDDHISRAGSQSNHKPVFKNCSMLRAHVKEEEPPGTHVTTIVANDQDPPESGGKVSYTFVSAPFEKVKFKIDPDAGIITTRHTFDRDEPAREKEVYVTVRATDNGKPQLDDVCTIKITIEDINDNSPVFDKVNYQESVPQDLPQDREVMRISATDIDDGNNSKVLYDLQAVRIEDRGYFRIDQNTGVIFLNRTIDRSAGQKYNLRATATDQGENQLSSTINLDIMVVESNKKSPSFTSIPSSPIILPESLRNYSYNIATLSAQSNTDEDSPVFELVIGRTEQTNKLSTFRLETEGRSAHIRLARHLDFESVAEYTLTIRIQNKYNLAAETSIGIQLQDVNDCIPSFTEVVTGVVLENEPPGTPVMQVRALDNDATTEHNQVTYELADNQDNFEIDRYTGNITTLKMFDREEQDFYNVKVIATDNSPSALFSTGEHNKGQQVFRIEIADKNDHAPKFTQSKYIAEAIPEDANNNAMVTEVKAVDNDTASPVKYSITDGNIGDAFLIEETTGKIRVKGNLDYENITEYTLAVRAFDGVFEDVCTVEIKIENVNDNPPVFLKYKNNINITEESLVSGCVAQLEAYDPDIPDRGAPQHIVYFVVKQEQQKLLSIDKKGCLSLINPLDRDPPNGYELWQILIAASDEDGGPTSLRGSTEVVITLIDINDNAPYLDMPQPVVWRENQPPEGEITTLVAKDNDSPENGPPFTFSISRKASEDIKRKFDVRGNRLIALVRFDREEIKSYNIPIQIEDSGSPRLTGTSTLQVIIGDENDNEMKEGHSSIFIYNYKGEAPDTEIGRVYVDDPDDWDLPDKRFNWANSGHAHFDLNSKTGMITMLRGTTDQSFLLEFEVTEELRIPVVKRHSVHATVNVTVKEIPEEAVDKSGSIRFAGITAEEFVRTDQYGFSRQGTLKRLLASYLNVSEENVDVFTVLHSPHITNPLLLDVRFSAHGSPYYNPEKLNAAISAHSEDIQKELEVQIVMINIDECMEEKKFCEKDCTNFLNKSNVPSPVYTNTSTFVGVKAVIDPFCSCTLSPRTLCKNGGTQAEDGSCICLEGYDGPHCEIVSIGFYGDGWALYNPFEACEESHLSLEIQPNRPEGLVFYLGPTTRPGSGLYVQDFMSLEVRDGYPLLLVDFGSGTVRVIQNVIKLDDGQSHRIDIIWSKTSIELQVDNCKLPNCLSLTLPAGENEFLNVNGPLQVGGSYVDFDYLNSHYNWSFKPTQNGFSGCVKNLTFNGKLYDLGIPGFSKHVDVGCNAGVAVAISFGIDTSFLVAIFICLAILLVLLLAVVVHRRKTDDLYKDTDDIRETIINYEDEGGGEGDMNAYDLNVLRLIYEDPVQDKHQQERLKPRANEDVPNISGFLDDKKQAVDNDPDSTPFDDVRHYAYEGGDGNSTGSLSSLASGTDDGDLNFDYLSNFGPRFRKLADMYGEDPSDDEDDTYQNTASESWC</sequence>
<feature type="compositionally biased region" description="Polar residues" evidence="14">
    <location>
        <begin position="217"/>
        <end position="226"/>
    </location>
</feature>
<dbReference type="InterPro" id="IPR000233">
    <property type="entry name" value="Cadherin_Y-type_LIR"/>
</dbReference>
<evidence type="ECO:0000256" key="1">
    <source>
        <dbReference type="ARBA" id="ARBA00004167"/>
    </source>
</evidence>
<feature type="region of interest" description="Disordered" evidence="14">
    <location>
        <begin position="1649"/>
        <end position="1673"/>
    </location>
</feature>
<proteinExistence type="predicted"/>
<gene>
    <name evidence="19" type="ORF">NTJ_03257</name>
</gene>
<dbReference type="Proteomes" id="UP001307889">
    <property type="component" value="Chromosome 2"/>
</dbReference>
<keyword evidence="9 11" id="KW-1015">Disulfide bond</keyword>
<feature type="domain" description="Cadherin" evidence="18">
    <location>
        <begin position="248"/>
        <end position="357"/>
    </location>
</feature>
<feature type="disulfide bond" evidence="11">
    <location>
        <begin position="1278"/>
        <end position="1287"/>
    </location>
</feature>
<evidence type="ECO:0000256" key="3">
    <source>
        <dbReference type="ARBA" id="ARBA00022692"/>
    </source>
</evidence>
<dbReference type="PANTHER" id="PTHR24027:SF422">
    <property type="entry name" value="CADHERIN DOMAIN-CONTAINING PROTEIN"/>
    <property type="match status" value="1"/>
</dbReference>
<dbReference type="PROSITE" id="PS50268">
    <property type="entry name" value="CADHERIN_2"/>
    <property type="match status" value="7"/>
</dbReference>
<dbReference type="PROSITE" id="PS00232">
    <property type="entry name" value="CADHERIN_1"/>
    <property type="match status" value="3"/>
</dbReference>
<dbReference type="InterPro" id="IPR002126">
    <property type="entry name" value="Cadherin-like_dom"/>
</dbReference>
<feature type="region of interest" description="Disordered" evidence="14">
    <location>
        <begin position="1565"/>
        <end position="1624"/>
    </location>
</feature>
<dbReference type="PROSITE" id="PS50026">
    <property type="entry name" value="EGF_3"/>
    <property type="match status" value="1"/>
</dbReference>
<evidence type="ECO:0000256" key="13">
    <source>
        <dbReference type="RuleBase" id="RU004357"/>
    </source>
</evidence>
<dbReference type="SUPFAM" id="SSF49899">
    <property type="entry name" value="Concanavalin A-like lectins/glucanases"/>
    <property type="match status" value="1"/>
</dbReference>
<comment type="function">
    <text evidence="13">Cadherins are calcium-dependent cell adhesion proteins.</text>
</comment>
<keyword evidence="12" id="KW-0130">Cell adhesion</keyword>
<feature type="domain" description="EGF-like" evidence="17">
    <location>
        <begin position="1255"/>
        <end position="1288"/>
    </location>
</feature>
<feature type="domain" description="Cadherin" evidence="18">
    <location>
        <begin position="786"/>
        <end position="897"/>
    </location>
</feature>
<dbReference type="InterPro" id="IPR056370">
    <property type="entry name" value="Shg-like_Ig-like"/>
</dbReference>
<feature type="compositionally biased region" description="Basic and acidic residues" evidence="14">
    <location>
        <begin position="1565"/>
        <end position="1577"/>
    </location>
</feature>
<dbReference type="InterPro" id="IPR027397">
    <property type="entry name" value="Catenin-bd_sf"/>
</dbReference>
<feature type="domain" description="Cadherin" evidence="18">
    <location>
        <begin position="494"/>
        <end position="574"/>
    </location>
</feature>
<keyword evidence="20" id="KW-1185">Reference proteome</keyword>
<dbReference type="InterPro" id="IPR013320">
    <property type="entry name" value="ConA-like_dom_sf"/>
</dbReference>
<dbReference type="CDD" id="cd11304">
    <property type="entry name" value="Cadherin_repeat"/>
    <property type="match status" value="7"/>
</dbReference>
<dbReference type="EMBL" id="AP028910">
    <property type="protein sequence ID" value="BES90449.1"/>
    <property type="molecule type" value="Genomic_DNA"/>
</dbReference>
<keyword evidence="7 15" id="KW-1133">Transmembrane helix</keyword>
<keyword evidence="3 12" id="KW-0812">Transmembrane</keyword>
<evidence type="ECO:0000256" key="15">
    <source>
        <dbReference type="SAM" id="Phobius"/>
    </source>
</evidence>
<feature type="compositionally biased region" description="Low complexity" evidence="14">
    <location>
        <begin position="45"/>
        <end position="56"/>
    </location>
</feature>
<evidence type="ECO:0000259" key="17">
    <source>
        <dbReference type="PROSITE" id="PS50026"/>
    </source>
</evidence>
<evidence type="ECO:0000259" key="16">
    <source>
        <dbReference type="PROSITE" id="PS50025"/>
    </source>
</evidence>
<evidence type="ECO:0000256" key="4">
    <source>
        <dbReference type="ARBA" id="ARBA00022729"/>
    </source>
</evidence>
<evidence type="ECO:0000259" key="18">
    <source>
        <dbReference type="PROSITE" id="PS50268"/>
    </source>
</evidence>
<name>A0ABN7AGX4_9HEMI</name>
<feature type="domain" description="Cadherin" evidence="18">
    <location>
        <begin position="574"/>
        <end position="684"/>
    </location>
</feature>
<dbReference type="PANTHER" id="PTHR24027">
    <property type="entry name" value="CADHERIN-23"/>
    <property type="match status" value="1"/>
</dbReference>
<comment type="caution">
    <text evidence="11">Lacks conserved residue(s) required for the propagation of feature annotation.</text>
</comment>
<dbReference type="InterPro" id="IPR001791">
    <property type="entry name" value="Laminin_G"/>
</dbReference>
<evidence type="ECO:0000256" key="14">
    <source>
        <dbReference type="SAM" id="MobiDB-lite"/>
    </source>
</evidence>
<feature type="compositionally biased region" description="Acidic residues" evidence="14">
    <location>
        <begin position="1652"/>
        <end position="1663"/>
    </location>
</feature>
<feature type="domain" description="Cadherin" evidence="18">
    <location>
        <begin position="907"/>
        <end position="1009"/>
    </location>
</feature>
<keyword evidence="4" id="KW-0732">Signal</keyword>
<feature type="region of interest" description="Disordered" evidence="14">
    <location>
        <begin position="207"/>
        <end position="229"/>
    </location>
</feature>
<feature type="region of interest" description="Disordered" evidence="14">
    <location>
        <begin position="1"/>
        <end position="86"/>
    </location>
</feature>
<keyword evidence="11" id="KW-0245">EGF-like domain</keyword>
<evidence type="ECO:0000313" key="20">
    <source>
        <dbReference type="Proteomes" id="UP001307889"/>
    </source>
</evidence>
<dbReference type="PROSITE" id="PS00022">
    <property type="entry name" value="EGF_1"/>
    <property type="match status" value="1"/>
</dbReference>
<organism evidence="19 20">
    <name type="scientific">Nesidiocoris tenuis</name>
    <dbReference type="NCBI Taxonomy" id="355587"/>
    <lineage>
        <taxon>Eukaryota</taxon>
        <taxon>Metazoa</taxon>
        <taxon>Ecdysozoa</taxon>
        <taxon>Arthropoda</taxon>
        <taxon>Hexapoda</taxon>
        <taxon>Insecta</taxon>
        <taxon>Pterygota</taxon>
        <taxon>Neoptera</taxon>
        <taxon>Paraneoptera</taxon>
        <taxon>Hemiptera</taxon>
        <taxon>Heteroptera</taxon>
        <taxon>Panheteroptera</taxon>
        <taxon>Cimicomorpha</taxon>
        <taxon>Miridae</taxon>
        <taxon>Dicyphina</taxon>
        <taxon>Nesidiocoris</taxon>
    </lineage>
</organism>
<dbReference type="InterPro" id="IPR015919">
    <property type="entry name" value="Cadherin-like_sf"/>
</dbReference>
<dbReference type="CDD" id="cd00110">
    <property type="entry name" value="LamG"/>
    <property type="match status" value="1"/>
</dbReference>
<dbReference type="Pfam" id="PF24811">
    <property type="entry name" value="Ig_Shg"/>
    <property type="match status" value="1"/>
</dbReference>
<dbReference type="SUPFAM" id="SSF49313">
    <property type="entry name" value="Cadherin-like"/>
    <property type="match status" value="8"/>
</dbReference>
<accession>A0ABN7AGX4</accession>
<dbReference type="Pfam" id="PF02210">
    <property type="entry name" value="Laminin_G_2"/>
    <property type="match status" value="1"/>
</dbReference>
<keyword evidence="5" id="KW-0677">Repeat</keyword>
<dbReference type="InterPro" id="IPR039808">
    <property type="entry name" value="Cadherin"/>
</dbReference>
<evidence type="ECO:0000256" key="11">
    <source>
        <dbReference type="PROSITE-ProRule" id="PRU00076"/>
    </source>
</evidence>
<dbReference type="InterPro" id="IPR002049">
    <property type="entry name" value="LE_dom"/>
</dbReference>
<feature type="compositionally biased region" description="Low complexity" evidence="14">
    <location>
        <begin position="76"/>
        <end position="86"/>
    </location>
</feature>
<dbReference type="Gene3D" id="2.10.25.10">
    <property type="entry name" value="Laminin"/>
    <property type="match status" value="1"/>
</dbReference>
<dbReference type="PROSITE" id="PS01186">
    <property type="entry name" value="EGF_2"/>
    <property type="match status" value="1"/>
</dbReference>
<dbReference type="Gene3D" id="2.60.40.60">
    <property type="entry name" value="Cadherins"/>
    <property type="match status" value="7"/>
</dbReference>
<evidence type="ECO:0000256" key="12">
    <source>
        <dbReference type="RuleBase" id="RU003318"/>
    </source>
</evidence>
<dbReference type="InterPro" id="IPR020894">
    <property type="entry name" value="Cadherin_CS"/>
</dbReference>
<evidence type="ECO:0000256" key="10">
    <source>
        <dbReference type="PROSITE-ProRule" id="PRU00043"/>
    </source>
</evidence>
<protein>
    <submittedName>
        <fullName evidence="19">Neural-cadherin 2</fullName>
    </submittedName>
</protein>
<evidence type="ECO:0000256" key="7">
    <source>
        <dbReference type="ARBA" id="ARBA00022989"/>
    </source>
</evidence>
<feature type="compositionally biased region" description="Low complexity" evidence="14">
    <location>
        <begin position="11"/>
        <end position="27"/>
    </location>
</feature>
<evidence type="ECO:0000256" key="2">
    <source>
        <dbReference type="ARBA" id="ARBA00004651"/>
    </source>
</evidence>
<evidence type="ECO:0000256" key="5">
    <source>
        <dbReference type="ARBA" id="ARBA00022737"/>
    </source>
</evidence>
<feature type="transmembrane region" description="Helical" evidence="15">
    <location>
        <begin position="1494"/>
        <end position="1514"/>
    </location>
</feature>
<evidence type="ECO:0000256" key="8">
    <source>
        <dbReference type="ARBA" id="ARBA00023136"/>
    </source>
</evidence>
<feature type="domain" description="Laminin G" evidence="16">
    <location>
        <begin position="1289"/>
        <end position="1478"/>
    </location>
</feature>
<keyword evidence="6 10" id="KW-0106">Calcium</keyword>
<dbReference type="SMART" id="SM00112">
    <property type="entry name" value="CA"/>
    <property type="match status" value="7"/>
</dbReference>
<dbReference type="PROSITE" id="PS50025">
    <property type="entry name" value="LAM_G_DOMAIN"/>
    <property type="match status" value="1"/>
</dbReference>
<evidence type="ECO:0000256" key="9">
    <source>
        <dbReference type="ARBA" id="ARBA00023157"/>
    </source>
</evidence>
<feature type="domain" description="Cadherin" evidence="18">
    <location>
        <begin position="358"/>
        <end position="464"/>
    </location>
</feature>
<dbReference type="CDD" id="cd00055">
    <property type="entry name" value="EGF_Lam"/>
    <property type="match status" value="1"/>
</dbReference>
<dbReference type="PRINTS" id="PR00205">
    <property type="entry name" value="CADHERIN"/>
</dbReference>